<protein>
    <recommendedName>
        <fullName evidence="1">DUF5666 domain-containing protein</fullName>
    </recommendedName>
</protein>
<gene>
    <name evidence="2" type="ORF">THIOM_003912</name>
</gene>
<dbReference type="EMBL" id="LUTY01002411">
    <property type="protein sequence ID" value="OAD20390.1"/>
    <property type="molecule type" value="Genomic_DNA"/>
</dbReference>
<organism evidence="2 3">
    <name type="scientific">Candidatus Thiomargarita nelsonii</name>
    <dbReference type="NCBI Taxonomy" id="1003181"/>
    <lineage>
        <taxon>Bacteria</taxon>
        <taxon>Pseudomonadati</taxon>
        <taxon>Pseudomonadota</taxon>
        <taxon>Gammaproteobacteria</taxon>
        <taxon>Thiotrichales</taxon>
        <taxon>Thiotrichaceae</taxon>
        <taxon>Thiomargarita</taxon>
    </lineage>
</organism>
<evidence type="ECO:0000259" key="1">
    <source>
        <dbReference type="Pfam" id="PF18914"/>
    </source>
</evidence>
<comment type="caution">
    <text evidence="2">The sequence shown here is derived from an EMBL/GenBank/DDBJ whole genome shotgun (WGS) entry which is preliminary data.</text>
</comment>
<proteinExistence type="predicted"/>
<accession>A0A176RXB3</accession>
<dbReference type="Proteomes" id="UP000076962">
    <property type="component" value="Unassembled WGS sequence"/>
</dbReference>
<feature type="domain" description="DUF5666" evidence="1">
    <location>
        <begin position="102"/>
        <end position="149"/>
    </location>
</feature>
<evidence type="ECO:0000313" key="3">
    <source>
        <dbReference type="Proteomes" id="UP000076962"/>
    </source>
</evidence>
<dbReference type="InterPro" id="IPR043724">
    <property type="entry name" value="DUF5666"/>
</dbReference>
<evidence type="ECO:0000313" key="2">
    <source>
        <dbReference type="EMBL" id="OAD20390.1"/>
    </source>
</evidence>
<feature type="non-terminal residue" evidence="2">
    <location>
        <position position="171"/>
    </location>
</feature>
<feature type="non-terminal residue" evidence="2">
    <location>
        <position position="1"/>
    </location>
</feature>
<name>A0A176RXB3_9GAMM</name>
<reference evidence="2 3" key="1">
    <citation type="submission" date="2016-05" db="EMBL/GenBank/DDBJ databases">
        <title>Single-cell genome of chain-forming Candidatus Thiomargarita nelsonii and comparison to other large sulfur-oxidizing bacteria.</title>
        <authorList>
            <person name="Winkel M."/>
            <person name="Salman V."/>
            <person name="Woyke T."/>
            <person name="Schulz-Vogt H."/>
            <person name="Richter M."/>
            <person name="Flood B."/>
            <person name="Bailey J."/>
            <person name="Amann R."/>
            <person name="Mussmann M."/>
        </authorList>
    </citation>
    <scope>NUCLEOTIDE SEQUENCE [LARGE SCALE GENOMIC DNA]</scope>
    <source>
        <strain evidence="2 3">THI036</strain>
    </source>
</reference>
<sequence>KVGMVVQVEGTIDPNRNTGNASRINFNENVKGPIQEIDDDTLIVLGQTVTVDQLTVLDGIIELTELNVGDVVNVSGLVDADGIIHATLIVRESSTAEFEVVGRVEQLDLATQTFVIGDLTIDYSQVLILEVSGGVLNNGLLVEVKGKFAGAFPDDVLMASSVQTEDDFLSG</sequence>
<dbReference type="AlphaFoldDB" id="A0A176RXB3"/>
<feature type="domain" description="DUF5666" evidence="1">
    <location>
        <begin position="31"/>
        <end position="89"/>
    </location>
</feature>
<keyword evidence="3" id="KW-1185">Reference proteome</keyword>
<dbReference type="Pfam" id="PF18914">
    <property type="entry name" value="DUF5666"/>
    <property type="match status" value="2"/>
</dbReference>